<evidence type="ECO:0000256" key="4">
    <source>
        <dbReference type="SAM" id="MobiDB-lite"/>
    </source>
</evidence>
<evidence type="ECO:0000256" key="2">
    <source>
        <dbReference type="ARBA" id="ARBA00010901"/>
    </source>
</evidence>
<evidence type="ECO:0000256" key="1">
    <source>
        <dbReference type="ARBA" id="ARBA00004173"/>
    </source>
</evidence>
<evidence type="ECO:0000313" key="6">
    <source>
        <dbReference type="Proteomes" id="UP000694240"/>
    </source>
</evidence>
<dbReference type="PANTHER" id="PTHR33878:SF4">
    <property type="entry name" value="OS08G0558900 PROTEIN"/>
    <property type="match status" value="1"/>
</dbReference>
<comment type="caution">
    <text evidence="5">The sequence shown here is derived from an EMBL/GenBank/DDBJ whole genome shotgun (WGS) entry which is preliminary data.</text>
</comment>
<dbReference type="PANTHER" id="PTHR33878">
    <property type="entry name" value="OS08G0559000 PROTEIN"/>
    <property type="match status" value="1"/>
</dbReference>
<keyword evidence="6" id="KW-1185">Reference proteome</keyword>
<evidence type="ECO:0000313" key="5">
    <source>
        <dbReference type="EMBL" id="KAG7549505.1"/>
    </source>
</evidence>
<dbReference type="GO" id="GO:0005739">
    <property type="term" value="C:mitochondrion"/>
    <property type="evidence" value="ECO:0007669"/>
    <property type="project" value="UniProtKB-SubCell"/>
</dbReference>
<dbReference type="Pfam" id="PF04568">
    <property type="entry name" value="IATP"/>
    <property type="match status" value="1"/>
</dbReference>
<dbReference type="InterPro" id="IPR007648">
    <property type="entry name" value="ATPase_inhibitor_mt"/>
</dbReference>
<organism evidence="5 6">
    <name type="scientific">Arabidopsis thaliana x Arabidopsis arenosa</name>
    <dbReference type="NCBI Taxonomy" id="1240361"/>
    <lineage>
        <taxon>Eukaryota</taxon>
        <taxon>Viridiplantae</taxon>
        <taxon>Streptophyta</taxon>
        <taxon>Embryophyta</taxon>
        <taxon>Tracheophyta</taxon>
        <taxon>Spermatophyta</taxon>
        <taxon>Magnoliopsida</taxon>
        <taxon>eudicotyledons</taxon>
        <taxon>Gunneridae</taxon>
        <taxon>Pentapetalae</taxon>
        <taxon>rosids</taxon>
        <taxon>malvids</taxon>
        <taxon>Brassicales</taxon>
        <taxon>Brassicaceae</taxon>
        <taxon>Camelineae</taxon>
        <taxon>Arabidopsis</taxon>
    </lineage>
</organism>
<dbReference type="AlphaFoldDB" id="A0A8T1YSQ6"/>
<evidence type="ECO:0000256" key="3">
    <source>
        <dbReference type="ARBA" id="ARBA00023128"/>
    </source>
</evidence>
<sequence length="185" mass="20590">MRLGKALSLLGCIAHWAIQQNNKSLLTDLRGCNVLAGSSRIDTGPEPEPGPKAVTESGAAPNLPNCLVHNHSKDIFYQKNQFREISLIRAEMSSARSAITKLRLARSMWETQIGASRSVESTRGSAIRCFSDDKGRVLSEEERAKETMYIKKMEKEILEKKKKLEKHKPDNEKGSADKKPDASKP</sequence>
<feature type="region of interest" description="Disordered" evidence="4">
    <location>
        <begin position="160"/>
        <end position="185"/>
    </location>
</feature>
<gene>
    <name evidence="5" type="ORF">ISN45_Aa06g003860</name>
</gene>
<dbReference type="Proteomes" id="UP000694240">
    <property type="component" value="Chromosome 11"/>
</dbReference>
<comment type="subcellular location">
    <subcellularLocation>
        <location evidence="1">Mitochondrion</location>
    </subcellularLocation>
</comment>
<keyword evidence="3" id="KW-0496">Mitochondrion</keyword>
<dbReference type="InterPro" id="IPR045284">
    <property type="entry name" value="At2g27730-like"/>
</dbReference>
<proteinExistence type="inferred from homology"/>
<comment type="similarity">
    <text evidence="2">Belongs to the ATPase inhibitor family.</text>
</comment>
<feature type="region of interest" description="Disordered" evidence="4">
    <location>
        <begin position="39"/>
        <end position="59"/>
    </location>
</feature>
<dbReference type="EMBL" id="JAEFBK010000011">
    <property type="protein sequence ID" value="KAG7549505.1"/>
    <property type="molecule type" value="Genomic_DNA"/>
</dbReference>
<name>A0A8T1YSQ6_9BRAS</name>
<accession>A0A8T1YSQ6</accession>
<dbReference type="GO" id="GO:0042030">
    <property type="term" value="F:ATPase inhibitor activity"/>
    <property type="evidence" value="ECO:0007669"/>
    <property type="project" value="InterPro"/>
</dbReference>
<protein>
    <submittedName>
        <fullName evidence="5">Mitochondrial ATPase inhibitor</fullName>
    </submittedName>
</protein>
<feature type="compositionally biased region" description="Basic and acidic residues" evidence="4">
    <location>
        <begin position="167"/>
        <end position="185"/>
    </location>
</feature>
<reference evidence="5 6" key="1">
    <citation type="submission" date="2020-12" db="EMBL/GenBank/DDBJ databases">
        <title>Concerted genomic and epigenomic changes stabilize Arabidopsis allopolyploids.</title>
        <authorList>
            <person name="Chen Z."/>
        </authorList>
    </citation>
    <scope>NUCLEOTIDE SEQUENCE [LARGE SCALE GENOMIC DNA]</scope>
    <source>
        <strain evidence="5">Allo738</strain>
        <tissue evidence="5">Leaf</tissue>
    </source>
</reference>